<dbReference type="InterPro" id="IPR012336">
    <property type="entry name" value="Thioredoxin-like_fold"/>
</dbReference>
<reference evidence="4" key="1">
    <citation type="journal article" date="2017" name="Nat. Microbiol.">
        <title>Global analysis of biosynthetic gene clusters reveals vast potential of secondary metabolite production in Penicillium species.</title>
        <authorList>
            <person name="Nielsen J.C."/>
            <person name="Grijseels S."/>
            <person name="Prigent S."/>
            <person name="Ji B."/>
            <person name="Dainat J."/>
            <person name="Nielsen K.F."/>
            <person name="Frisvad J.C."/>
            <person name="Workman M."/>
            <person name="Nielsen J."/>
        </authorList>
    </citation>
    <scope>NUCLEOTIDE SEQUENCE [LARGE SCALE GENOMIC DNA]</scope>
    <source>
        <strain evidence="4">IBT 31811</strain>
    </source>
</reference>
<comment type="caution">
    <text evidence="3">The sequence shown here is derived from an EMBL/GenBank/DDBJ whole genome shotgun (WGS) entry which is preliminary data.</text>
</comment>
<dbReference type="Proteomes" id="UP000191672">
    <property type="component" value="Unassembled WGS sequence"/>
</dbReference>
<dbReference type="InterPro" id="IPR040079">
    <property type="entry name" value="Glutathione_S-Trfase"/>
</dbReference>
<organism evidence="3 4">
    <name type="scientific">Penicillium antarcticum</name>
    <dbReference type="NCBI Taxonomy" id="416450"/>
    <lineage>
        <taxon>Eukaryota</taxon>
        <taxon>Fungi</taxon>
        <taxon>Dikarya</taxon>
        <taxon>Ascomycota</taxon>
        <taxon>Pezizomycotina</taxon>
        <taxon>Eurotiomycetes</taxon>
        <taxon>Eurotiomycetidae</taxon>
        <taxon>Eurotiales</taxon>
        <taxon>Aspergillaceae</taxon>
        <taxon>Penicillium</taxon>
    </lineage>
</organism>
<gene>
    <name evidence="3" type="ORF">PENANT_c011G08483</name>
</gene>
<dbReference type="InterPro" id="IPR050931">
    <property type="entry name" value="Mito_Protein_Transport_Metaxin"/>
</dbReference>
<dbReference type="SFLD" id="SFLDS00019">
    <property type="entry name" value="Glutathione_Transferase_(cytos"/>
    <property type="match status" value="1"/>
</dbReference>
<evidence type="ECO:0000313" key="3">
    <source>
        <dbReference type="EMBL" id="OQD84902.1"/>
    </source>
</evidence>
<dbReference type="EMBL" id="MDYN01000011">
    <property type="protein sequence ID" value="OQD84902.1"/>
    <property type="molecule type" value="Genomic_DNA"/>
</dbReference>
<feature type="domain" description="Thioredoxin-like fold" evidence="2">
    <location>
        <begin position="23"/>
        <end position="124"/>
    </location>
</feature>
<proteinExistence type="inferred from homology"/>
<protein>
    <recommendedName>
        <fullName evidence="2">Thioredoxin-like fold domain-containing protein</fullName>
    </recommendedName>
</protein>
<name>A0A1V6Q7E6_9EURO</name>
<keyword evidence="4" id="KW-1185">Reference proteome</keyword>
<dbReference type="AlphaFoldDB" id="A0A1V6Q7E6"/>
<comment type="similarity">
    <text evidence="1">Belongs to the FAX family.</text>
</comment>
<dbReference type="GO" id="GO:0005737">
    <property type="term" value="C:cytoplasm"/>
    <property type="evidence" value="ECO:0007669"/>
    <property type="project" value="TreeGrafter"/>
</dbReference>
<sequence length="260" mass="29425">MAEQLQLTLYRGFPGSDEYTWSPFVTKIELRLRFSALKYSKEAGSPRDGPRGKIPYLTLARPDGSEVQTLSDSSMMIRDLIDKGLIEDLNSSLSPSERTHDLGLRALLEEKLYFLTCHEKWFENYYTMRDHVLGSIPFPLRVGVGLLVYRNMAQTLHGQGTLRFTGDEIASMRQDLWEEINSLLVSSKSSSKTTEHNQTFWLLGGDAPTEADAACFGFITAALVSTACPKAQKVVKSLPVVVEYASHIHDRFFPEYNFWE</sequence>
<dbReference type="STRING" id="416450.A0A1V6Q7E6"/>
<dbReference type="PANTHER" id="PTHR12289:SF41">
    <property type="entry name" value="FAILED AXON CONNECTIONS-RELATED"/>
    <property type="match status" value="1"/>
</dbReference>
<dbReference type="SFLD" id="SFLDG01200">
    <property type="entry name" value="SUF1.1"/>
    <property type="match status" value="1"/>
</dbReference>
<evidence type="ECO:0000313" key="4">
    <source>
        <dbReference type="Proteomes" id="UP000191672"/>
    </source>
</evidence>
<accession>A0A1V6Q7E6</accession>
<dbReference type="Pfam" id="PF17172">
    <property type="entry name" value="GST_N_4"/>
    <property type="match status" value="1"/>
</dbReference>
<dbReference type="SFLD" id="SFLDG01180">
    <property type="entry name" value="SUF1"/>
    <property type="match status" value="1"/>
</dbReference>
<dbReference type="InterPro" id="IPR026928">
    <property type="entry name" value="FAX/IsoI-like"/>
</dbReference>
<evidence type="ECO:0000256" key="1">
    <source>
        <dbReference type="ARBA" id="ARBA00006475"/>
    </source>
</evidence>
<dbReference type="PANTHER" id="PTHR12289">
    <property type="entry name" value="METAXIN RELATED"/>
    <property type="match status" value="1"/>
</dbReference>
<dbReference type="OrthoDB" id="5809458at2759"/>
<evidence type="ECO:0000259" key="2">
    <source>
        <dbReference type="Pfam" id="PF17172"/>
    </source>
</evidence>